<accession>A0A250DCN0</accession>
<dbReference type="EMBL" id="CP023284">
    <property type="protein sequence ID" value="ATA52138.1"/>
    <property type="molecule type" value="Genomic_DNA"/>
</dbReference>
<sequence>MTFDDLSRRTGIEIPPLLQQLLASGPPDLVGFPDFEWLGAEQAANDLDEWLDAKWQDGRSFLPFAQSGAGDAYCLVPLDGGAVGVAFVWHDDEESSVGHGSFADFVCAKFLEAFVDLSYLSDWDLSEPEMAERIAADVATVTAFMDDTETAAYLRALSRQPLVSRPFKTGPRARPEQVPSLMLQAEFEEDLKRFTLQDSAPFPVKARWDIEG</sequence>
<dbReference type="KEGG" id="vbo:CKY39_02045"/>
<reference evidence="2 3" key="1">
    <citation type="submission" date="2017-09" db="EMBL/GenBank/DDBJ databases">
        <title>The diverse metabolic capabilities of V. boronicumulans make it an excellent choice for continued studies on novel biodegradation.</title>
        <authorList>
            <person name="Sun S."/>
        </authorList>
    </citation>
    <scope>NUCLEOTIDE SEQUENCE [LARGE SCALE GENOMIC DNA]</scope>
    <source>
        <strain evidence="2 3">J1</strain>
    </source>
</reference>
<dbReference type="SUPFAM" id="SSF160631">
    <property type="entry name" value="SMI1/KNR4-like"/>
    <property type="match status" value="1"/>
</dbReference>
<name>A0A250DCN0_9BURK</name>
<protein>
    <submittedName>
        <fullName evidence="2">SMI1/KNR4 family protein</fullName>
    </submittedName>
</protein>
<evidence type="ECO:0000313" key="2">
    <source>
        <dbReference type="EMBL" id="ATA52138.1"/>
    </source>
</evidence>
<dbReference type="Proteomes" id="UP000217154">
    <property type="component" value="Chromosome"/>
</dbReference>
<evidence type="ECO:0000313" key="3">
    <source>
        <dbReference type="Proteomes" id="UP000217154"/>
    </source>
</evidence>
<dbReference type="Pfam" id="PF09346">
    <property type="entry name" value="SMI1_KNR4"/>
    <property type="match status" value="1"/>
</dbReference>
<feature type="domain" description="Knr4/Smi1-like" evidence="1">
    <location>
        <begin position="9"/>
        <end position="106"/>
    </location>
</feature>
<gene>
    <name evidence="2" type="ORF">CKY39_02045</name>
</gene>
<dbReference type="RefSeq" id="WP_095743270.1">
    <property type="nucleotide sequence ID" value="NZ_CP023284.1"/>
</dbReference>
<proteinExistence type="predicted"/>
<dbReference type="InterPro" id="IPR037883">
    <property type="entry name" value="Knr4/Smi1-like_sf"/>
</dbReference>
<dbReference type="AlphaFoldDB" id="A0A250DCN0"/>
<organism evidence="2 3">
    <name type="scientific">Variovorax boronicumulans</name>
    <dbReference type="NCBI Taxonomy" id="436515"/>
    <lineage>
        <taxon>Bacteria</taxon>
        <taxon>Pseudomonadati</taxon>
        <taxon>Pseudomonadota</taxon>
        <taxon>Betaproteobacteria</taxon>
        <taxon>Burkholderiales</taxon>
        <taxon>Comamonadaceae</taxon>
        <taxon>Variovorax</taxon>
    </lineage>
</organism>
<dbReference type="InterPro" id="IPR018958">
    <property type="entry name" value="Knr4/Smi1-like_dom"/>
</dbReference>
<evidence type="ECO:0000259" key="1">
    <source>
        <dbReference type="Pfam" id="PF09346"/>
    </source>
</evidence>